<name>A0A518N4T8_9GAMM</name>
<feature type="compositionally biased region" description="Polar residues" evidence="1">
    <location>
        <begin position="38"/>
        <end position="50"/>
    </location>
</feature>
<evidence type="ECO:0000256" key="1">
    <source>
        <dbReference type="SAM" id="MobiDB-lite"/>
    </source>
</evidence>
<sequence>MRVLLPNPAAGHPWPALGIPPASAAGPISGRGLEESKGNSNGDGDATSRQVDVEVDAEGGSVVMQERRDERVTALASARDFRSEARER</sequence>
<evidence type="ECO:0000313" key="3">
    <source>
        <dbReference type="Proteomes" id="UP000316584"/>
    </source>
</evidence>
<accession>A0A518N4T8</accession>
<dbReference type="KEGG" id="lug:FPZ22_08520"/>
<reference evidence="2 3" key="1">
    <citation type="submission" date="2019-07" db="EMBL/GenBank/DDBJ databases">
        <title>Full genome sequence of Luteimonas sp. Gr-4.</title>
        <authorList>
            <person name="Im W.-T."/>
        </authorList>
    </citation>
    <scope>NUCLEOTIDE SEQUENCE [LARGE SCALE GENOMIC DNA]</scope>
    <source>
        <strain evidence="2 3">Gr-4</strain>
    </source>
</reference>
<proteinExistence type="predicted"/>
<dbReference type="Proteomes" id="UP000316584">
    <property type="component" value="Chromosome"/>
</dbReference>
<gene>
    <name evidence="2" type="ORF">FPZ22_08520</name>
</gene>
<feature type="region of interest" description="Disordered" evidence="1">
    <location>
        <begin position="1"/>
        <end position="62"/>
    </location>
</feature>
<dbReference type="RefSeq" id="WP_144892132.1">
    <property type="nucleotide sequence ID" value="NZ_CP042218.1"/>
</dbReference>
<keyword evidence="3" id="KW-1185">Reference proteome</keyword>
<protein>
    <submittedName>
        <fullName evidence="2">Uncharacterized protein</fullName>
    </submittedName>
</protein>
<dbReference type="EMBL" id="CP042218">
    <property type="protein sequence ID" value="QDW66930.1"/>
    <property type="molecule type" value="Genomic_DNA"/>
</dbReference>
<dbReference type="AlphaFoldDB" id="A0A518N4T8"/>
<evidence type="ECO:0000313" key="2">
    <source>
        <dbReference type="EMBL" id="QDW66930.1"/>
    </source>
</evidence>
<organism evidence="2 3">
    <name type="scientific">Luteimonas granuli</name>
    <dbReference type="NCBI Taxonomy" id="1176533"/>
    <lineage>
        <taxon>Bacteria</taxon>
        <taxon>Pseudomonadati</taxon>
        <taxon>Pseudomonadota</taxon>
        <taxon>Gammaproteobacteria</taxon>
        <taxon>Lysobacterales</taxon>
        <taxon>Lysobacteraceae</taxon>
        <taxon>Luteimonas</taxon>
    </lineage>
</organism>